<dbReference type="InterPro" id="IPR016050">
    <property type="entry name" value="Proteasome_bsu_CS"/>
</dbReference>
<dbReference type="PROSITE" id="PS00854">
    <property type="entry name" value="PROTEASOME_BETA_1"/>
    <property type="match status" value="1"/>
</dbReference>
<reference evidence="7" key="1">
    <citation type="journal article" date="2018" name="Nat. Microbiol.">
        <title>Leveraging single-cell genomics to expand the fungal tree of life.</title>
        <authorList>
            <person name="Ahrendt S.R."/>
            <person name="Quandt C.A."/>
            <person name="Ciobanu D."/>
            <person name="Clum A."/>
            <person name="Salamov A."/>
            <person name="Andreopoulos B."/>
            <person name="Cheng J.F."/>
            <person name="Woyke T."/>
            <person name="Pelin A."/>
            <person name="Henrissat B."/>
            <person name="Reynolds N.K."/>
            <person name="Benny G.L."/>
            <person name="Smith M.E."/>
            <person name="James T.Y."/>
            <person name="Grigoriev I.V."/>
        </authorList>
    </citation>
    <scope>NUCLEOTIDE SEQUENCE [LARGE SCALE GENOMIC DNA]</scope>
    <source>
        <strain evidence="7">RSA 1356</strain>
    </source>
</reference>
<dbReference type="GO" id="GO:0019774">
    <property type="term" value="C:proteasome core complex, beta-subunit complex"/>
    <property type="evidence" value="ECO:0007669"/>
    <property type="project" value="UniProtKB-ARBA"/>
</dbReference>
<keyword evidence="3 5" id="KW-0539">Nucleus</keyword>
<keyword evidence="7" id="KW-1185">Reference proteome</keyword>
<dbReference type="AlphaFoldDB" id="A0A4V1IWL7"/>
<dbReference type="Pfam" id="PF00227">
    <property type="entry name" value="Proteasome"/>
    <property type="match status" value="1"/>
</dbReference>
<dbReference type="OrthoDB" id="268479at2759"/>
<dbReference type="InterPro" id="IPR023333">
    <property type="entry name" value="Proteasome_suB-type"/>
</dbReference>
<keyword evidence="1 5" id="KW-0963">Cytoplasm</keyword>
<dbReference type="GO" id="GO:0005634">
    <property type="term" value="C:nucleus"/>
    <property type="evidence" value="ECO:0007669"/>
    <property type="project" value="UniProtKB-SubCell"/>
</dbReference>
<dbReference type="STRING" id="78915.A0A4V1IWL7"/>
<accession>A0A4V1IWL7</accession>
<dbReference type="PANTHER" id="PTHR32194:SF2">
    <property type="entry name" value="PROTEASOME SUBUNIT BETA TYPE-1"/>
    <property type="match status" value="1"/>
</dbReference>
<comment type="subunit">
    <text evidence="5">Component of the proteasome complex.</text>
</comment>
<evidence type="ECO:0000313" key="7">
    <source>
        <dbReference type="Proteomes" id="UP000271241"/>
    </source>
</evidence>
<proteinExistence type="inferred from homology"/>
<keyword evidence="2 5" id="KW-0647">Proteasome</keyword>
<comment type="function">
    <text evidence="5">Component of the proteasome, a multicatalytic proteinase complex which is characterized by its ability to cleave peptides with Arg, Phe, Tyr, Leu, and Glu adjacent to the leaving group at neutral or slightly basic pH. The proteasome has an ATP-dependent proteolytic activity.</text>
</comment>
<comment type="subunit">
    <text evidence="4">The 26S proteasome consists of a 20S proteasome core and two 19S regulatory subunits. The 20S proteasome core is composed of 28 subunits that are arranged in four stacked rings, resulting in a barrel-shaped structure. The two end rings are each formed by seven alpha subunits, and the two central rings are each formed by seven beta subunits. The catalytic chamber with the active sites is on the inside of the barrel.</text>
</comment>
<comment type="subcellular location">
    <subcellularLocation>
        <location evidence="5">Cytoplasm</location>
    </subcellularLocation>
    <subcellularLocation>
        <location evidence="5">Nucleus</location>
    </subcellularLocation>
</comment>
<evidence type="ECO:0000256" key="3">
    <source>
        <dbReference type="ARBA" id="ARBA00023242"/>
    </source>
</evidence>
<gene>
    <name evidence="6" type="ORF">THASP1DRAFT_34774</name>
</gene>
<dbReference type="PANTHER" id="PTHR32194">
    <property type="entry name" value="METALLOPROTEASE TLDD"/>
    <property type="match status" value="1"/>
</dbReference>
<sequence length="227" mass="25109">MADGISAPIEHRYSPYTDNGGTILAIAGEDFCVIAGDTRQSEGYSINTRYAPKVFKMSNNSVLANSGFHADGVTLAKQLDQRIQESTGEWYRHAHEKDMSTPAFAQLLATTLYGKRFFPYYTFSIVGGLDKEGKGCVYGYDPVGSFERYTCRAAGSAQNLIQPFLDSQVGITAVNRAEQLSLVSVIRIVKDAFTSATERDIYTGDFIEMFIITQEGVETQLHPLKRD</sequence>
<protein>
    <recommendedName>
        <fullName evidence="5">Proteasome subunit beta</fullName>
    </recommendedName>
</protein>
<dbReference type="EMBL" id="KZ992649">
    <property type="protein sequence ID" value="RKP07999.1"/>
    <property type="molecule type" value="Genomic_DNA"/>
</dbReference>
<evidence type="ECO:0000313" key="6">
    <source>
        <dbReference type="EMBL" id="RKP07999.1"/>
    </source>
</evidence>
<dbReference type="Proteomes" id="UP000271241">
    <property type="component" value="Unassembled WGS sequence"/>
</dbReference>
<dbReference type="GO" id="GO:0005737">
    <property type="term" value="C:cytoplasm"/>
    <property type="evidence" value="ECO:0007669"/>
    <property type="project" value="UniProtKB-SubCell"/>
</dbReference>
<dbReference type="InterPro" id="IPR001353">
    <property type="entry name" value="Proteasome_sua/b"/>
</dbReference>
<evidence type="ECO:0000256" key="2">
    <source>
        <dbReference type="ARBA" id="ARBA00022942"/>
    </source>
</evidence>
<dbReference type="PROSITE" id="PS51476">
    <property type="entry name" value="PROTEASOME_BETA_2"/>
    <property type="match status" value="1"/>
</dbReference>
<name>A0A4V1IWL7_9FUNG</name>
<dbReference type="GO" id="GO:0051603">
    <property type="term" value="P:proteolysis involved in protein catabolic process"/>
    <property type="evidence" value="ECO:0007669"/>
    <property type="project" value="InterPro"/>
</dbReference>
<dbReference type="SUPFAM" id="SSF56235">
    <property type="entry name" value="N-terminal nucleophile aminohydrolases (Ntn hydrolases)"/>
    <property type="match status" value="1"/>
</dbReference>
<organism evidence="6 7">
    <name type="scientific">Thamnocephalis sphaerospora</name>
    <dbReference type="NCBI Taxonomy" id="78915"/>
    <lineage>
        <taxon>Eukaryota</taxon>
        <taxon>Fungi</taxon>
        <taxon>Fungi incertae sedis</taxon>
        <taxon>Zoopagomycota</taxon>
        <taxon>Zoopagomycotina</taxon>
        <taxon>Zoopagomycetes</taxon>
        <taxon>Zoopagales</taxon>
        <taxon>Sigmoideomycetaceae</taxon>
        <taxon>Thamnocephalis</taxon>
    </lineage>
</organism>
<evidence type="ECO:0000256" key="4">
    <source>
        <dbReference type="ARBA" id="ARBA00026071"/>
    </source>
</evidence>
<evidence type="ECO:0000256" key="1">
    <source>
        <dbReference type="ARBA" id="ARBA00022490"/>
    </source>
</evidence>
<dbReference type="FunFam" id="3.60.20.10:FF:000027">
    <property type="entry name" value="Proteasome subunit beta type-6"/>
    <property type="match status" value="1"/>
</dbReference>
<evidence type="ECO:0000256" key="5">
    <source>
        <dbReference type="RuleBase" id="RU004203"/>
    </source>
</evidence>
<dbReference type="Gene3D" id="3.60.20.10">
    <property type="entry name" value="Glutamine Phosphoribosylpyrophosphate, subunit 1, domain 1"/>
    <property type="match status" value="1"/>
</dbReference>
<keyword evidence="6" id="KW-0378">Hydrolase</keyword>
<dbReference type="GO" id="GO:0016787">
    <property type="term" value="F:hydrolase activity"/>
    <property type="evidence" value="ECO:0007669"/>
    <property type="project" value="UniProtKB-KW"/>
</dbReference>
<comment type="similarity">
    <text evidence="5">Belongs to the peptidase T1B family.</text>
</comment>
<dbReference type="InterPro" id="IPR029055">
    <property type="entry name" value="Ntn_hydrolases_N"/>
</dbReference>
<dbReference type="CDD" id="cd03757">
    <property type="entry name" value="proteasome_beta_type_1"/>
    <property type="match status" value="1"/>
</dbReference>